<feature type="domain" description="G-protein coupled receptors family 2 profile 2" evidence="20">
    <location>
        <begin position="966"/>
        <end position="1222"/>
    </location>
</feature>
<comment type="subcellular location">
    <subcellularLocation>
        <location evidence="1">Apical cell membrane</location>
        <topology evidence="1">Multi-pass membrane protein</topology>
    </subcellularLocation>
</comment>
<dbReference type="PROSITE" id="PS00650">
    <property type="entry name" value="G_PROTEIN_RECEP_F2_2"/>
    <property type="match status" value="1"/>
</dbReference>
<dbReference type="InterPro" id="IPR058857">
    <property type="entry name" value="GAIN_ADGRG2/6"/>
</dbReference>
<keyword evidence="3" id="KW-1003">Cell membrane</keyword>
<proteinExistence type="inferred from homology"/>
<protein>
    <recommendedName>
        <fullName evidence="14">Adhesion G-protein coupled receptor G2</fullName>
    </recommendedName>
    <alternativeName>
        <fullName evidence="15">G-protein coupled receptor 64</fullName>
    </alternativeName>
</protein>
<evidence type="ECO:0000256" key="13">
    <source>
        <dbReference type="ARBA" id="ARBA00023224"/>
    </source>
</evidence>
<dbReference type="PANTHER" id="PTHR12011:SF264">
    <property type="entry name" value="ADHESION G-PROTEIN COUPLED RECEPTOR G2"/>
    <property type="match status" value="1"/>
</dbReference>
<feature type="region of interest" description="Disordered" evidence="17">
    <location>
        <begin position="617"/>
        <end position="647"/>
    </location>
</feature>
<feature type="transmembrane region" description="Helical" evidence="18">
    <location>
        <begin position="1122"/>
        <end position="1150"/>
    </location>
</feature>
<evidence type="ECO:0000256" key="7">
    <source>
        <dbReference type="ARBA" id="ARBA00022989"/>
    </source>
</evidence>
<keyword evidence="12" id="KW-0325">Glycoprotein</keyword>
<reference evidence="21 22" key="1">
    <citation type="journal article" date="2021" name="Sci. Rep.">
        <title>Chromosome anchoring in Senegalese sole (Solea senegalensis) reveals sex-associated markers and genome rearrangements in flatfish.</title>
        <authorList>
            <person name="Guerrero-Cozar I."/>
            <person name="Gomez-Garrido J."/>
            <person name="Berbel C."/>
            <person name="Martinez-Blanch J.F."/>
            <person name="Alioto T."/>
            <person name="Claros M.G."/>
            <person name="Gagnaire P.A."/>
            <person name="Manchado M."/>
        </authorList>
    </citation>
    <scope>NUCLEOTIDE SEQUENCE [LARGE SCALE GENOMIC DNA]</scope>
    <source>
        <strain evidence="21">Sse05_10M</strain>
    </source>
</reference>
<keyword evidence="9 18" id="KW-0472">Membrane</keyword>
<evidence type="ECO:0000313" key="21">
    <source>
        <dbReference type="EMBL" id="KAG7526126.1"/>
    </source>
</evidence>
<sequence>MHLKSVRRMYGFDGRWTWAHRFHLIIWLLLLAAAPPTALSYFFGDTKAVLNGCDNHWTLRDRTAKPLLRQMTVCMDIRVVKPGAWVAFSYSTGFAPKPELGLEGDDWALYGWLLKVRHRFPVQLSLNDWHRVCLRRDATRNSFSLEVNGTVVAERTVIAQAFRPPSGRLWLGCGTTNRPRGGKLGSVELYLFRMWADSSKHGACEDGTVIGWNAQYWHVTNSKAVKKDPSLSCEHRRLRRFAAGGNPNAATSAITSPSGRSFSSSPDPSLINCDVSQLCSNNTAFFWMFIRVVNTSANVHEAEVENQVSQALSCQNLTTSSERQDFCQKVQSVVVVEISCSVKTSIRNTTCSVLLQLSRAASACEMQQDAVSALQQTGSVRIGIIGAVKRVGRNLCEDLNSGNNFVRCSFTSSLDNICQNDTSSMFECSILDLNSSRPDPQTAVGSCSGGNSAVTTASTTVSTNISYTTENNVTTAADDFTIAFPSDITENNITTATDNYTTAANISNYTANNNVTTAANNFTTASNRNTIGGTHSATTSTNNDTSASTAASGNVTSGVSFNQSTTTSRLSTNSTLTTTDPRVNFTSTAANASATTATTTITTTTMVGPDMNTTTAEVSATSTTTGTTATTTRTTATRSPEASTTSTITTKTTATTVIGTGTSVTTVAGTTLSQEELETLADELLDQTQDVSQLTSTRVADLVWDLEKLIDGPTISQSVGQKVLNIISNLLEGDPAVLSSFANRLIEIVDIVGVKLVVSGAKASGVRASGDRVVLSTESLVLAVMTVDNTNFPATSVDIFDTDNVQLHDHSRSRVKRSDSPALGSVFLPSTLTSGLSPEQQKKASRVQFTFYTKNTLFQDESLENTTLVGPVLGSSVYNLSISNLSEDVQFTIRNIDPVPENYSASCVFWDFSLNGDKGGWSAAGCFVISATEEETVCSCNHLTSFAILLDLPREGILSREHAQILTFITYIGCGISAIFLAFTLLTYLLFDKLLRDIPSKILVQLCMSHLLLNLVFLLDGWLALYPAVGLCISTAFFLHYFLLTTFTWTGLEAVHMYLTIVQVFTPYMSRYMLKFSLMGWGIPLLIVIIIIAVNKDNYGVVTYGRYTDGTSDDFCWLRNDIAFYVGVVAYFLLIFVVCFVVFVVVMVQLHRVKRQNPHNQPANRGLLADVRSVTGLVVLLGLTWGFALFAWGPAYIAFVYLFTIFNSFQGFLIFVFHCAMKETVRRQWRTYLCCGRLRLAENSDWSRTATQNNRNTSLNTGITSAAFSTSRSSSVTTNSSGSVFADSGISVGSNSDVVHNELHRRTLSEESEE</sequence>
<comment type="subunit">
    <text evidence="16">Heterodimer of 2 chains generated by proteolytic processing; the large extracellular N-terminal fragment and the membrane-bound C-terminal fragment predominantly remain associated and non-covalently linked. Interacts with CFTR.</text>
</comment>
<dbReference type="GO" id="GO:0016324">
    <property type="term" value="C:apical plasma membrane"/>
    <property type="evidence" value="ECO:0007669"/>
    <property type="project" value="UniProtKB-SubCell"/>
</dbReference>
<evidence type="ECO:0000256" key="2">
    <source>
        <dbReference type="ARBA" id="ARBA00007343"/>
    </source>
</evidence>
<keyword evidence="6" id="KW-0732">Signal</keyword>
<dbReference type="PROSITE" id="PS50261">
    <property type="entry name" value="G_PROTEIN_RECEP_F2_4"/>
    <property type="match status" value="1"/>
</dbReference>
<evidence type="ECO:0000256" key="11">
    <source>
        <dbReference type="ARBA" id="ARBA00023170"/>
    </source>
</evidence>
<dbReference type="GO" id="GO:0007189">
    <property type="term" value="P:adenylate cyclase-activating G protein-coupled receptor signaling pathway"/>
    <property type="evidence" value="ECO:0007669"/>
    <property type="project" value="TreeGrafter"/>
</dbReference>
<feature type="transmembrane region" description="Helical" evidence="18">
    <location>
        <begin position="968"/>
        <end position="990"/>
    </location>
</feature>
<dbReference type="PROSITE" id="PS50221">
    <property type="entry name" value="GAIN_B"/>
    <property type="match status" value="1"/>
</dbReference>
<evidence type="ECO:0000256" key="15">
    <source>
        <dbReference type="ARBA" id="ARBA00083924"/>
    </source>
</evidence>
<evidence type="ECO:0000313" key="22">
    <source>
        <dbReference type="Proteomes" id="UP000693946"/>
    </source>
</evidence>
<dbReference type="FunFam" id="1.20.1070.10:FF:000043">
    <property type="entry name" value="adhesion G-protein coupled receptor G2 isoform X1"/>
    <property type="match status" value="1"/>
</dbReference>
<evidence type="ECO:0000256" key="10">
    <source>
        <dbReference type="ARBA" id="ARBA00023157"/>
    </source>
</evidence>
<dbReference type="InterPro" id="IPR017981">
    <property type="entry name" value="GPCR_2-like_7TM"/>
</dbReference>
<comment type="similarity">
    <text evidence="2">Belongs to the G-protein coupled receptor 2 family. Adhesion G-protein coupled receptor (ADGR) subfamily.</text>
</comment>
<dbReference type="GO" id="GO:0007166">
    <property type="term" value="P:cell surface receptor signaling pathway"/>
    <property type="evidence" value="ECO:0007669"/>
    <property type="project" value="InterPro"/>
</dbReference>
<evidence type="ECO:0000256" key="12">
    <source>
        <dbReference type="ARBA" id="ARBA00023180"/>
    </source>
</evidence>
<keyword evidence="7 18" id="KW-1133">Transmembrane helix</keyword>
<keyword evidence="11 21" id="KW-0675">Receptor</keyword>
<accession>A0AAV6TAX1</accession>
<evidence type="ECO:0000256" key="9">
    <source>
        <dbReference type="ARBA" id="ARBA00023136"/>
    </source>
</evidence>
<feature type="transmembrane region" description="Helical" evidence="18">
    <location>
        <begin position="1072"/>
        <end position="1094"/>
    </location>
</feature>
<keyword evidence="13" id="KW-0807">Transducer</keyword>
<evidence type="ECO:0000256" key="18">
    <source>
        <dbReference type="SAM" id="Phobius"/>
    </source>
</evidence>
<dbReference type="InterPro" id="IPR000203">
    <property type="entry name" value="GPS"/>
</dbReference>
<dbReference type="PANTHER" id="PTHR12011">
    <property type="entry name" value="ADHESION G-PROTEIN COUPLED RECEPTOR"/>
    <property type="match status" value="1"/>
</dbReference>
<keyword evidence="4" id="KW-0597">Phosphoprotein</keyword>
<keyword evidence="5 18" id="KW-0812">Transmembrane</keyword>
<dbReference type="InterPro" id="IPR017983">
    <property type="entry name" value="GPCR_2_secretin-like_CS"/>
</dbReference>
<dbReference type="Pfam" id="PF00002">
    <property type="entry name" value="7tm_2"/>
    <property type="match status" value="1"/>
</dbReference>
<dbReference type="Pfam" id="PF26574">
    <property type="entry name" value="GAIN_ADGRG2"/>
    <property type="match status" value="1"/>
</dbReference>
<organism evidence="21 22">
    <name type="scientific">Solea senegalensis</name>
    <name type="common">Senegalese sole</name>
    <dbReference type="NCBI Taxonomy" id="28829"/>
    <lineage>
        <taxon>Eukaryota</taxon>
        <taxon>Metazoa</taxon>
        <taxon>Chordata</taxon>
        <taxon>Craniata</taxon>
        <taxon>Vertebrata</taxon>
        <taxon>Euteleostomi</taxon>
        <taxon>Actinopterygii</taxon>
        <taxon>Neopterygii</taxon>
        <taxon>Teleostei</taxon>
        <taxon>Neoteleostei</taxon>
        <taxon>Acanthomorphata</taxon>
        <taxon>Carangaria</taxon>
        <taxon>Pleuronectiformes</taxon>
        <taxon>Pleuronectoidei</taxon>
        <taxon>Soleidae</taxon>
        <taxon>Solea</taxon>
    </lineage>
</organism>
<feature type="compositionally biased region" description="Low complexity" evidence="17">
    <location>
        <begin position="527"/>
        <end position="552"/>
    </location>
</feature>
<gene>
    <name evidence="21" type="ORF">JOB18_037025</name>
</gene>
<evidence type="ECO:0000259" key="20">
    <source>
        <dbReference type="PROSITE" id="PS50261"/>
    </source>
</evidence>
<feature type="transmembrane region" description="Helical" evidence="18">
    <location>
        <begin position="1198"/>
        <end position="1220"/>
    </location>
</feature>
<evidence type="ECO:0000256" key="14">
    <source>
        <dbReference type="ARBA" id="ARBA00069918"/>
    </source>
</evidence>
<evidence type="ECO:0000256" key="16">
    <source>
        <dbReference type="ARBA" id="ARBA00093560"/>
    </source>
</evidence>
<feature type="compositionally biased region" description="Low complexity" evidence="17">
    <location>
        <begin position="564"/>
        <end position="579"/>
    </location>
</feature>
<dbReference type="SUPFAM" id="SSF81321">
    <property type="entry name" value="Family A G protein-coupled receptor-like"/>
    <property type="match status" value="1"/>
</dbReference>
<feature type="compositionally biased region" description="Polar residues" evidence="17">
    <location>
        <begin position="553"/>
        <end position="563"/>
    </location>
</feature>
<feature type="transmembrane region" description="Helical" evidence="18">
    <location>
        <begin position="1171"/>
        <end position="1192"/>
    </location>
</feature>
<feature type="transmembrane region" description="Helical" evidence="18">
    <location>
        <begin position="1025"/>
        <end position="1052"/>
    </location>
</feature>
<dbReference type="InterPro" id="IPR057244">
    <property type="entry name" value="GAIN_B"/>
</dbReference>
<evidence type="ECO:0000256" key="8">
    <source>
        <dbReference type="ARBA" id="ARBA00023040"/>
    </source>
</evidence>
<evidence type="ECO:0000256" key="3">
    <source>
        <dbReference type="ARBA" id="ARBA00022475"/>
    </source>
</evidence>
<dbReference type="Proteomes" id="UP000693946">
    <property type="component" value="Linkage Group LG1"/>
</dbReference>
<evidence type="ECO:0000256" key="1">
    <source>
        <dbReference type="ARBA" id="ARBA00004424"/>
    </source>
</evidence>
<evidence type="ECO:0000256" key="5">
    <source>
        <dbReference type="ARBA" id="ARBA00022692"/>
    </source>
</evidence>
<evidence type="ECO:0000256" key="4">
    <source>
        <dbReference type="ARBA" id="ARBA00022553"/>
    </source>
</evidence>
<dbReference type="EMBL" id="JAGKHQ010000001">
    <property type="protein sequence ID" value="KAG7526126.1"/>
    <property type="molecule type" value="Genomic_DNA"/>
</dbReference>
<dbReference type="GO" id="GO:0004930">
    <property type="term" value="F:G protein-coupled receptor activity"/>
    <property type="evidence" value="ECO:0007669"/>
    <property type="project" value="UniProtKB-KW"/>
</dbReference>
<comment type="caution">
    <text evidence="21">The sequence shown here is derived from an EMBL/GenBank/DDBJ whole genome shotgun (WGS) entry which is preliminary data.</text>
</comment>
<keyword evidence="8" id="KW-0297">G-protein coupled receptor</keyword>
<evidence type="ECO:0000256" key="6">
    <source>
        <dbReference type="ARBA" id="ARBA00022729"/>
    </source>
</evidence>
<keyword evidence="10" id="KW-1015">Disulfide bond</keyword>
<dbReference type="FunFam" id="2.60.220.50:FF:000003">
    <property type="entry name" value="adhesion G-protein coupled receptor G2 isoform X2"/>
    <property type="match status" value="1"/>
</dbReference>
<evidence type="ECO:0000259" key="19">
    <source>
        <dbReference type="PROSITE" id="PS50221"/>
    </source>
</evidence>
<dbReference type="InterPro" id="IPR000832">
    <property type="entry name" value="GPCR_2_secretin-like"/>
</dbReference>
<evidence type="ECO:0000256" key="17">
    <source>
        <dbReference type="SAM" id="MobiDB-lite"/>
    </source>
</evidence>
<feature type="region of interest" description="Disordered" evidence="17">
    <location>
        <begin position="527"/>
        <end position="582"/>
    </location>
</feature>
<feature type="domain" description="GAIN-B" evidence="19">
    <location>
        <begin position="771"/>
        <end position="956"/>
    </location>
</feature>
<keyword evidence="22" id="KW-1185">Reference proteome</keyword>
<dbReference type="SMART" id="SM00303">
    <property type="entry name" value="GPS"/>
    <property type="match status" value="1"/>
</dbReference>
<dbReference type="Pfam" id="PF01825">
    <property type="entry name" value="GPS"/>
    <property type="match status" value="1"/>
</dbReference>
<name>A0AAV6TAX1_SOLSE</name>